<evidence type="ECO:0000313" key="5">
    <source>
        <dbReference type="EMBL" id="KAF6469828.1"/>
    </source>
</evidence>
<evidence type="ECO:0000256" key="3">
    <source>
        <dbReference type="ARBA" id="ARBA00023274"/>
    </source>
</evidence>
<evidence type="ECO:0000256" key="1">
    <source>
        <dbReference type="ARBA" id="ARBA00008431"/>
    </source>
</evidence>
<gene>
    <name evidence="5" type="ORF">HJG59_011185</name>
</gene>
<comment type="caution">
    <text evidence="5">The sequence shown here is derived from an EMBL/GenBank/DDBJ whole genome shotgun (WGS) entry which is preliminary data.</text>
</comment>
<protein>
    <recommendedName>
        <fullName evidence="4">60S ribosomal protein L32</fullName>
    </recommendedName>
</protein>
<evidence type="ECO:0000313" key="6">
    <source>
        <dbReference type="Proteomes" id="UP000550707"/>
    </source>
</evidence>
<dbReference type="AlphaFoldDB" id="A0A7J8HCG4"/>
<accession>A0A7J8HCG4</accession>
<dbReference type="Pfam" id="PF01655">
    <property type="entry name" value="Ribosomal_L32e"/>
    <property type="match status" value="1"/>
</dbReference>
<dbReference type="GO" id="GO:0006412">
    <property type="term" value="P:translation"/>
    <property type="evidence" value="ECO:0007669"/>
    <property type="project" value="InterPro"/>
</dbReference>
<proteinExistence type="inferred from homology"/>
<dbReference type="SUPFAM" id="SSF52042">
    <property type="entry name" value="Ribosomal protein L32e"/>
    <property type="match status" value="1"/>
</dbReference>
<comment type="similarity">
    <text evidence="1">Belongs to the eukaryotic ribosomal protein eL32 family.</text>
</comment>
<name>A0A7J8HCG4_MOLMO</name>
<dbReference type="PANTHER" id="PTHR23413:SF1">
    <property type="entry name" value="RIBOSOMAL PROTEIN L32"/>
    <property type="match status" value="1"/>
</dbReference>
<keyword evidence="2" id="KW-0689">Ribosomal protein</keyword>
<evidence type="ECO:0000256" key="4">
    <source>
        <dbReference type="ARBA" id="ARBA00035335"/>
    </source>
</evidence>
<keyword evidence="6" id="KW-1185">Reference proteome</keyword>
<dbReference type="InParanoid" id="A0A7J8HCG4"/>
<organism evidence="5 6">
    <name type="scientific">Molossus molossus</name>
    <name type="common">Pallas' mastiff bat</name>
    <name type="synonym">Vespertilio molossus</name>
    <dbReference type="NCBI Taxonomy" id="27622"/>
    <lineage>
        <taxon>Eukaryota</taxon>
        <taxon>Metazoa</taxon>
        <taxon>Chordata</taxon>
        <taxon>Craniata</taxon>
        <taxon>Vertebrata</taxon>
        <taxon>Euteleostomi</taxon>
        <taxon>Mammalia</taxon>
        <taxon>Eutheria</taxon>
        <taxon>Laurasiatheria</taxon>
        <taxon>Chiroptera</taxon>
        <taxon>Yangochiroptera</taxon>
        <taxon>Molossidae</taxon>
        <taxon>Molossus</taxon>
    </lineage>
</organism>
<evidence type="ECO:0000256" key="2">
    <source>
        <dbReference type="ARBA" id="ARBA00022980"/>
    </source>
</evidence>
<dbReference type="CDD" id="cd00513">
    <property type="entry name" value="Ribosomal_L32_L32e"/>
    <property type="match status" value="1"/>
</dbReference>
<dbReference type="PANTHER" id="PTHR23413">
    <property type="entry name" value="60S RIBOSOMAL PROTEIN L32 AND DNA-DIRECTED RNA POLYMERASE II, SUBUNIT N"/>
    <property type="match status" value="1"/>
</dbReference>
<sequence>MVFITLHPELQHLCVCVVSTSRNNNLLFLSAAYGVGSNVLDTVAALRPLVKPKIVKKRTKKFIRHQSNQYVKIKRNWRKPRGIDNRVHRRFKGQDSILMPNIGYGSNKKTKHTMPSGFRKFLVHNVKELEVLLMCSSLTVLRLLTTSPQRTAKPLWKEQPSWPLESPIPMPGCAVKKINRQIVYTCICVNKTIKFCQK</sequence>
<dbReference type="Proteomes" id="UP000550707">
    <property type="component" value="Unassembled WGS sequence"/>
</dbReference>
<dbReference type="SMART" id="SM01393">
    <property type="entry name" value="Ribosomal_L32e"/>
    <property type="match status" value="1"/>
</dbReference>
<dbReference type="InterPro" id="IPR036351">
    <property type="entry name" value="Ribosomal_eL32_sf"/>
</dbReference>
<dbReference type="GO" id="GO:0022625">
    <property type="term" value="C:cytosolic large ribosomal subunit"/>
    <property type="evidence" value="ECO:0007669"/>
    <property type="project" value="TreeGrafter"/>
</dbReference>
<dbReference type="InterPro" id="IPR001515">
    <property type="entry name" value="Ribosomal_eL32"/>
</dbReference>
<dbReference type="EMBL" id="JACASF010000007">
    <property type="protein sequence ID" value="KAF6469828.1"/>
    <property type="molecule type" value="Genomic_DNA"/>
</dbReference>
<keyword evidence="3" id="KW-0687">Ribonucleoprotein</keyword>
<reference evidence="5 6" key="1">
    <citation type="journal article" date="2020" name="Nature">
        <title>Six reference-quality genomes reveal evolution of bat adaptations.</title>
        <authorList>
            <person name="Jebb D."/>
            <person name="Huang Z."/>
            <person name="Pippel M."/>
            <person name="Hughes G.M."/>
            <person name="Lavrichenko K."/>
            <person name="Devanna P."/>
            <person name="Winkler S."/>
            <person name="Jermiin L.S."/>
            <person name="Skirmuntt E.C."/>
            <person name="Katzourakis A."/>
            <person name="Burkitt-Gray L."/>
            <person name="Ray D.A."/>
            <person name="Sullivan K.A.M."/>
            <person name="Roscito J.G."/>
            <person name="Kirilenko B.M."/>
            <person name="Davalos L.M."/>
            <person name="Corthals A.P."/>
            <person name="Power M.L."/>
            <person name="Jones G."/>
            <person name="Ransome R.D."/>
            <person name="Dechmann D.K.N."/>
            <person name="Locatelli A.G."/>
            <person name="Puechmaille S.J."/>
            <person name="Fedrigo O."/>
            <person name="Jarvis E.D."/>
            <person name="Hiller M."/>
            <person name="Vernes S.C."/>
            <person name="Myers E.W."/>
            <person name="Teeling E.C."/>
        </authorList>
    </citation>
    <scope>NUCLEOTIDE SEQUENCE [LARGE SCALE GENOMIC DNA]</scope>
    <source>
        <strain evidence="5">MMolMol1</strain>
        <tissue evidence="5">Muscle</tissue>
    </source>
</reference>
<dbReference type="GO" id="GO:0003735">
    <property type="term" value="F:structural constituent of ribosome"/>
    <property type="evidence" value="ECO:0007669"/>
    <property type="project" value="InterPro"/>
</dbReference>